<sequence length="56" mass="6280">MGLCGKESNPTLKAAKNEASAIIGEFEREVCDSVAEWEKPKVSWCIWVERNAIVQK</sequence>
<protein>
    <submittedName>
        <fullName evidence="1">Uncharacterized protein</fullName>
    </submittedName>
</protein>
<proteinExistence type="predicted"/>
<name>A0A022PLU8_9GAMM</name>
<dbReference type="EMBL" id="JFGV01000009">
    <property type="protein sequence ID" value="EYU16606.1"/>
    <property type="molecule type" value="Genomic_DNA"/>
</dbReference>
<keyword evidence="2" id="KW-1185">Reference proteome</keyword>
<dbReference type="AlphaFoldDB" id="A0A022PLU8"/>
<dbReference type="PATRIC" id="fig|1393736.3.peg.923"/>
<organism evidence="1 2">
    <name type="scientific">Photorhabdus aegyptia</name>
    <dbReference type="NCBI Taxonomy" id="2805098"/>
    <lineage>
        <taxon>Bacteria</taxon>
        <taxon>Pseudomonadati</taxon>
        <taxon>Pseudomonadota</taxon>
        <taxon>Gammaproteobacteria</taxon>
        <taxon>Enterobacterales</taxon>
        <taxon>Morganellaceae</taxon>
        <taxon>Photorhabdus</taxon>
    </lineage>
</organism>
<dbReference type="Proteomes" id="UP000023464">
    <property type="component" value="Unassembled WGS sequence"/>
</dbReference>
<reference evidence="1 2" key="1">
    <citation type="submission" date="2014-03" db="EMBL/GenBank/DDBJ databases">
        <title>Draft Genome of Photorhabdus luminescens BA1, an Egyptian Isolate.</title>
        <authorList>
            <person name="Ghazal S."/>
            <person name="Hurst S.G.IV."/>
            <person name="Morris K."/>
            <person name="Thomas K."/>
            <person name="Tisa L.S."/>
        </authorList>
    </citation>
    <scope>NUCLEOTIDE SEQUENCE [LARGE SCALE GENOMIC DNA]</scope>
    <source>
        <strain evidence="1 2">BA1</strain>
    </source>
</reference>
<evidence type="ECO:0000313" key="2">
    <source>
        <dbReference type="Proteomes" id="UP000023464"/>
    </source>
</evidence>
<comment type="caution">
    <text evidence="1">The sequence shown here is derived from an EMBL/GenBank/DDBJ whole genome shotgun (WGS) entry which is preliminary data.</text>
</comment>
<evidence type="ECO:0000313" key="1">
    <source>
        <dbReference type="EMBL" id="EYU16606.1"/>
    </source>
</evidence>
<accession>A0A022PLU8</accession>
<gene>
    <name evidence="1" type="ORF">BA1DRAFT_00890</name>
</gene>